<evidence type="ECO:0000313" key="3">
    <source>
        <dbReference type="Proteomes" id="UP000252118"/>
    </source>
</evidence>
<dbReference type="EMBL" id="QNRJ01000021">
    <property type="protein sequence ID" value="RBP01161.1"/>
    <property type="molecule type" value="Genomic_DNA"/>
</dbReference>
<dbReference type="AlphaFoldDB" id="A0A366EFG0"/>
<dbReference type="RefSeq" id="WP_113971006.1">
    <property type="nucleotide sequence ID" value="NZ_QNRJ01000021.1"/>
</dbReference>
<proteinExistence type="predicted"/>
<organism evidence="2 3">
    <name type="scientific">Rossellomorea aquimaris</name>
    <dbReference type="NCBI Taxonomy" id="189382"/>
    <lineage>
        <taxon>Bacteria</taxon>
        <taxon>Bacillati</taxon>
        <taxon>Bacillota</taxon>
        <taxon>Bacilli</taxon>
        <taxon>Bacillales</taxon>
        <taxon>Bacillaceae</taxon>
        <taxon>Rossellomorea</taxon>
    </lineage>
</organism>
<keyword evidence="1" id="KW-0812">Transmembrane</keyword>
<protein>
    <submittedName>
        <fullName evidence="2">Uncharacterized protein</fullName>
    </submittedName>
</protein>
<gene>
    <name evidence="2" type="ORF">DET59_12169</name>
</gene>
<sequence length="71" mass="7709">MWKNAKKFFIFIGVFIGSNIILSIIAGLILTNLYHSNGFKGSPVIGTLINVAAAVLAIFVAYKPLKKKDQA</sequence>
<feature type="transmembrane region" description="Helical" evidence="1">
    <location>
        <begin position="9"/>
        <end position="30"/>
    </location>
</feature>
<reference evidence="2 3" key="1">
    <citation type="submission" date="2018-06" db="EMBL/GenBank/DDBJ databases">
        <title>Freshwater and sediment microbial communities from various areas in North America, analyzing microbe dynamics in response to fracking.</title>
        <authorList>
            <person name="Lamendella R."/>
        </authorList>
    </citation>
    <scope>NUCLEOTIDE SEQUENCE [LARGE SCALE GENOMIC DNA]</scope>
    <source>
        <strain evidence="2 3">97B</strain>
    </source>
</reference>
<dbReference type="Proteomes" id="UP000252118">
    <property type="component" value="Unassembled WGS sequence"/>
</dbReference>
<name>A0A366EFG0_9BACI</name>
<comment type="caution">
    <text evidence="2">The sequence shown here is derived from an EMBL/GenBank/DDBJ whole genome shotgun (WGS) entry which is preliminary data.</text>
</comment>
<evidence type="ECO:0000313" key="2">
    <source>
        <dbReference type="EMBL" id="RBP01161.1"/>
    </source>
</evidence>
<evidence type="ECO:0000256" key="1">
    <source>
        <dbReference type="SAM" id="Phobius"/>
    </source>
</evidence>
<accession>A0A366EFG0</accession>
<dbReference type="OrthoDB" id="2926881at2"/>
<keyword evidence="1" id="KW-0472">Membrane</keyword>
<keyword evidence="1" id="KW-1133">Transmembrane helix</keyword>
<feature type="transmembrane region" description="Helical" evidence="1">
    <location>
        <begin position="42"/>
        <end position="62"/>
    </location>
</feature>